<dbReference type="Gene3D" id="1.10.10.10">
    <property type="entry name" value="Winged helix-like DNA-binding domain superfamily/Winged helix DNA-binding domain"/>
    <property type="match status" value="1"/>
</dbReference>
<dbReference type="InterPro" id="IPR036388">
    <property type="entry name" value="WH-like_DNA-bd_sf"/>
</dbReference>
<reference evidence="2 3" key="1">
    <citation type="submission" date="2019-07" db="EMBL/GenBank/DDBJ databases">
        <title>Draft genome for Aliikangiella sp. M105.</title>
        <authorList>
            <person name="Wang G."/>
        </authorList>
    </citation>
    <scope>NUCLEOTIDE SEQUENCE [LARGE SCALE GENOMIC DNA]</scope>
    <source>
        <strain evidence="2 3">M105</strain>
    </source>
</reference>
<evidence type="ECO:0000313" key="2">
    <source>
        <dbReference type="EMBL" id="TQV85568.1"/>
    </source>
</evidence>
<protein>
    <submittedName>
        <fullName evidence="2">Terminase small subunit</fullName>
    </submittedName>
</protein>
<sequence length="86" mass="10090">MRSSNYLRQAKRRQNRSEISDHPGFSPNDKVAGKDSLANIMDVSVTTVERWIRAGMPVEQRGDNLHDWVFDLSEVKNWHLTYKHHE</sequence>
<feature type="region of interest" description="Disordered" evidence="1">
    <location>
        <begin position="1"/>
        <end position="33"/>
    </location>
</feature>
<dbReference type="EMBL" id="VIKS01000012">
    <property type="protein sequence ID" value="TQV85568.1"/>
    <property type="molecule type" value="Genomic_DNA"/>
</dbReference>
<gene>
    <name evidence="2" type="ORF">FLL46_20645</name>
</gene>
<name>A0A545U7Y1_9GAMM</name>
<dbReference type="Proteomes" id="UP000315439">
    <property type="component" value="Unassembled WGS sequence"/>
</dbReference>
<dbReference type="RefSeq" id="WP_142933244.1">
    <property type="nucleotide sequence ID" value="NZ_ML660168.1"/>
</dbReference>
<evidence type="ECO:0000313" key="3">
    <source>
        <dbReference type="Proteomes" id="UP000315439"/>
    </source>
</evidence>
<comment type="caution">
    <text evidence="2">The sequence shown here is derived from an EMBL/GenBank/DDBJ whole genome shotgun (WGS) entry which is preliminary data.</text>
</comment>
<dbReference type="AlphaFoldDB" id="A0A545U7Y1"/>
<organism evidence="2 3">
    <name type="scientific">Aliikangiella coralliicola</name>
    <dbReference type="NCBI Taxonomy" id="2592383"/>
    <lineage>
        <taxon>Bacteria</taxon>
        <taxon>Pseudomonadati</taxon>
        <taxon>Pseudomonadota</taxon>
        <taxon>Gammaproteobacteria</taxon>
        <taxon>Oceanospirillales</taxon>
        <taxon>Pleioneaceae</taxon>
        <taxon>Aliikangiella</taxon>
    </lineage>
</organism>
<dbReference type="OrthoDB" id="8410638at2"/>
<dbReference type="InterPro" id="IPR009061">
    <property type="entry name" value="DNA-bd_dom_put_sf"/>
</dbReference>
<keyword evidence="3" id="KW-1185">Reference proteome</keyword>
<accession>A0A545U7Y1</accession>
<proteinExistence type="predicted"/>
<evidence type="ECO:0000256" key="1">
    <source>
        <dbReference type="SAM" id="MobiDB-lite"/>
    </source>
</evidence>
<dbReference type="SUPFAM" id="SSF46955">
    <property type="entry name" value="Putative DNA-binding domain"/>
    <property type="match status" value="1"/>
</dbReference>